<dbReference type="PANTHER" id="PTHR32309">
    <property type="entry name" value="TYROSINE-PROTEIN KINASE"/>
    <property type="match status" value="1"/>
</dbReference>
<dbReference type="RefSeq" id="WP_163384690.1">
    <property type="nucleotide sequence ID" value="NZ_JAUFQS010000003.1"/>
</dbReference>
<feature type="coiled-coil region" evidence="1">
    <location>
        <begin position="104"/>
        <end position="138"/>
    </location>
</feature>
<keyword evidence="2" id="KW-1133">Transmembrane helix</keyword>
<accession>A0ABT8C171</accession>
<dbReference type="InterPro" id="IPR050445">
    <property type="entry name" value="Bact_polysacc_biosynth/exp"/>
</dbReference>
<evidence type="ECO:0000256" key="1">
    <source>
        <dbReference type="SAM" id="Coils"/>
    </source>
</evidence>
<protein>
    <submittedName>
        <fullName evidence="3">Uncharacterized protein</fullName>
    </submittedName>
</protein>
<evidence type="ECO:0000313" key="4">
    <source>
        <dbReference type="Proteomes" id="UP001236663"/>
    </source>
</evidence>
<sequence>MEEFFIINRFNGDLPENFKPTSPSEDKIVRSDIFQTMEDLKEDELREYNSYQNYAINELKSRITVLVEEQLLTLSVKMPEPEISTRLNIILVNKLKDLLIAYKTEKLNRNVQFVNERKIEAEKKYKEAQKSLARFRDQNQGVISEMVRTKEENLQSELDLSFNILNSLSQNLEQSQIQLKREMPVFFYLEQPVVPRSHSEPKFILYFFIYLGLGIVVCGMILFALLIFIYFSRVNRAYGE</sequence>
<keyword evidence="2" id="KW-0472">Membrane</keyword>
<evidence type="ECO:0000313" key="3">
    <source>
        <dbReference type="EMBL" id="MDN3686529.1"/>
    </source>
</evidence>
<dbReference type="EMBL" id="JAUFQS010000003">
    <property type="protein sequence ID" value="MDN3686529.1"/>
    <property type="molecule type" value="Genomic_DNA"/>
</dbReference>
<keyword evidence="1" id="KW-0175">Coiled coil</keyword>
<feature type="transmembrane region" description="Helical" evidence="2">
    <location>
        <begin position="203"/>
        <end position="231"/>
    </location>
</feature>
<evidence type="ECO:0000256" key="2">
    <source>
        <dbReference type="SAM" id="Phobius"/>
    </source>
</evidence>
<dbReference type="PANTHER" id="PTHR32309:SF31">
    <property type="entry name" value="CAPSULAR EXOPOLYSACCHARIDE FAMILY"/>
    <property type="match status" value="1"/>
</dbReference>
<keyword evidence="4" id="KW-1185">Reference proteome</keyword>
<dbReference type="Proteomes" id="UP001236663">
    <property type="component" value="Unassembled WGS sequence"/>
</dbReference>
<reference evidence="4" key="1">
    <citation type="journal article" date="2019" name="Int. J. Syst. Evol. Microbiol.">
        <title>The Global Catalogue of Microorganisms (GCM) 10K type strain sequencing project: providing services to taxonomists for standard genome sequencing and annotation.</title>
        <authorList>
            <consortium name="The Broad Institute Genomics Platform"/>
            <consortium name="The Broad Institute Genome Sequencing Center for Infectious Disease"/>
            <person name="Wu L."/>
            <person name="Ma J."/>
        </authorList>
    </citation>
    <scope>NUCLEOTIDE SEQUENCE [LARGE SCALE GENOMIC DNA]</scope>
    <source>
        <strain evidence="4">CECT 7706</strain>
    </source>
</reference>
<proteinExistence type="predicted"/>
<comment type="caution">
    <text evidence="3">The sequence shown here is derived from an EMBL/GenBank/DDBJ whole genome shotgun (WGS) entry which is preliminary data.</text>
</comment>
<gene>
    <name evidence="3" type="ORF">QWZ15_01700</name>
</gene>
<organism evidence="3 4">
    <name type="scientific">Cyclobacterium jeungdonense</name>
    <dbReference type="NCBI Taxonomy" id="708087"/>
    <lineage>
        <taxon>Bacteria</taxon>
        <taxon>Pseudomonadati</taxon>
        <taxon>Bacteroidota</taxon>
        <taxon>Cytophagia</taxon>
        <taxon>Cytophagales</taxon>
        <taxon>Cyclobacteriaceae</taxon>
        <taxon>Cyclobacterium</taxon>
    </lineage>
</organism>
<name>A0ABT8C171_9BACT</name>
<keyword evidence="2" id="KW-0812">Transmembrane</keyword>